<evidence type="ECO:0000313" key="3">
    <source>
        <dbReference type="Proteomes" id="UP000076959"/>
    </source>
</evidence>
<proteinExistence type="predicted"/>
<dbReference type="Pfam" id="PF03466">
    <property type="entry name" value="LysR_substrate"/>
    <property type="match status" value="1"/>
</dbReference>
<dbReference type="EMBL" id="LUUB01000040">
    <property type="protein sequence ID" value="OAF12410.1"/>
    <property type="molecule type" value="Genomic_DNA"/>
</dbReference>
<dbReference type="GO" id="GO:0006355">
    <property type="term" value="P:regulation of DNA-templated transcription"/>
    <property type="evidence" value="ECO:0007669"/>
    <property type="project" value="TreeGrafter"/>
</dbReference>
<dbReference type="InterPro" id="IPR050950">
    <property type="entry name" value="HTH-type_LysR_regulators"/>
</dbReference>
<reference evidence="2 3" key="1">
    <citation type="submission" date="2016-03" db="EMBL/GenBank/DDBJ databases">
        <title>Draft Genome Sequence of the Strain BR 10245 (Bradyrhizobium sp.) isolated from nodules of Centrolobium paraense.</title>
        <authorList>
            <person name="Simoes-Araujo J.L.Sr."/>
            <person name="Barauna A.C."/>
            <person name="Silva K."/>
            <person name="Zilli J.E."/>
        </authorList>
    </citation>
    <scope>NUCLEOTIDE SEQUENCE [LARGE SCALE GENOMIC DNA]</scope>
    <source>
        <strain evidence="2 3">BR 10245</strain>
    </source>
</reference>
<gene>
    <name evidence="2" type="ORF">AYJ54_06165</name>
</gene>
<accession>A0A176YZS7</accession>
<dbReference type="Proteomes" id="UP000076959">
    <property type="component" value="Unassembled WGS sequence"/>
</dbReference>
<name>A0A176YZS7_9BRAD</name>
<keyword evidence="3" id="KW-1185">Reference proteome</keyword>
<dbReference type="PANTHER" id="PTHR30419">
    <property type="entry name" value="HTH-TYPE TRANSCRIPTIONAL REGULATOR YBHD"/>
    <property type="match status" value="1"/>
</dbReference>
<dbReference type="InterPro" id="IPR005119">
    <property type="entry name" value="LysR_subst-bd"/>
</dbReference>
<dbReference type="PANTHER" id="PTHR30419:SF8">
    <property type="entry name" value="NITROGEN ASSIMILATION TRANSCRIPTIONAL ACTIVATOR-RELATED"/>
    <property type="match status" value="1"/>
</dbReference>
<dbReference type="GO" id="GO:0005829">
    <property type="term" value="C:cytosol"/>
    <property type="evidence" value="ECO:0007669"/>
    <property type="project" value="TreeGrafter"/>
</dbReference>
<dbReference type="CDD" id="cd05466">
    <property type="entry name" value="PBP2_LTTR_substrate"/>
    <property type="match status" value="1"/>
</dbReference>
<dbReference type="STRING" id="1505087.AYJ54_06165"/>
<protein>
    <recommendedName>
        <fullName evidence="1">LysR substrate-binding domain-containing protein</fullName>
    </recommendedName>
</protein>
<dbReference type="SUPFAM" id="SSF53850">
    <property type="entry name" value="Periplasmic binding protein-like II"/>
    <property type="match status" value="1"/>
</dbReference>
<organism evidence="2 3">
    <name type="scientific">Bradyrhizobium centrolobii</name>
    <dbReference type="NCBI Taxonomy" id="1505087"/>
    <lineage>
        <taxon>Bacteria</taxon>
        <taxon>Pseudomonadati</taxon>
        <taxon>Pseudomonadota</taxon>
        <taxon>Alphaproteobacteria</taxon>
        <taxon>Hyphomicrobiales</taxon>
        <taxon>Nitrobacteraceae</taxon>
        <taxon>Bradyrhizobium</taxon>
    </lineage>
</organism>
<dbReference type="Gene3D" id="3.40.190.290">
    <property type="match status" value="1"/>
</dbReference>
<feature type="domain" description="LysR substrate-binding" evidence="1">
    <location>
        <begin position="24"/>
        <end position="233"/>
    </location>
</feature>
<evidence type="ECO:0000313" key="2">
    <source>
        <dbReference type="EMBL" id="OAF12410.1"/>
    </source>
</evidence>
<sequence length="253" mass="28412">MVRGRAAFDELRQGIRDIEFIGDPSTGELTIGCPESIAAGFLIPVLERFSKDHPRVRVHVVPVRTPTVEFPELLERKIDLAFARLATNPVQGRLSEELDAEVLFNDRYYVVVGENSRWARRKVGLADLVDAPWIMTPLDALGDTFVGGSFTRRGLKAPNPMITTFSIHLRNHLVGSGEFITALPGSVFRVYRRLHGLKELPIDLSVRPPVAIVTLRNRTLTPTVQSFIRRARDIARSFVPGAPTQNTKRRRLE</sequence>
<evidence type="ECO:0000259" key="1">
    <source>
        <dbReference type="Pfam" id="PF03466"/>
    </source>
</evidence>
<comment type="caution">
    <text evidence="2">The sequence shown here is derived from an EMBL/GenBank/DDBJ whole genome shotgun (WGS) entry which is preliminary data.</text>
</comment>
<dbReference type="AlphaFoldDB" id="A0A176YZS7"/>